<sequence>MFSSARVSALALAATSPSSLRRGSTTDGGRSRRRTRGILLVLMRQVREANPGLCHFGATARPRAVDTLQRHMEAVAAHGQEAEERRWRSQAVRVFSQTLTWPLGQLGFCFFVFRPRSLGRNGFFLYFIFLVCLFSLGRGQNRACTKGNGSVKSGIKANLNCLIFVKHPNKWGSVTSLIRLCRLIRITECYKQNRTFHFISKQLNK</sequence>
<feature type="transmembrane region" description="Helical" evidence="1">
    <location>
        <begin position="118"/>
        <end position="136"/>
    </location>
</feature>
<keyword evidence="3" id="KW-1185">Reference proteome</keyword>
<reference evidence="2 3" key="1">
    <citation type="submission" date="2019-07" db="EMBL/GenBank/DDBJ databases">
        <title>WGS assembly of Gossypium mustelinum.</title>
        <authorList>
            <person name="Chen Z.J."/>
            <person name="Sreedasyam A."/>
            <person name="Ando A."/>
            <person name="Song Q."/>
            <person name="De L."/>
            <person name="Hulse-Kemp A."/>
            <person name="Ding M."/>
            <person name="Ye W."/>
            <person name="Kirkbride R."/>
            <person name="Jenkins J."/>
            <person name="Plott C."/>
            <person name="Lovell J."/>
            <person name="Lin Y.-M."/>
            <person name="Vaughn R."/>
            <person name="Liu B."/>
            <person name="Li W."/>
            <person name="Simpson S."/>
            <person name="Scheffler B."/>
            <person name="Saski C."/>
            <person name="Grover C."/>
            <person name="Hu G."/>
            <person name="Conover J."/>
            <person name="Carlson J."/>
            <person name="Shu S."/>
            <person name="Boston L."/>
            <person name="Williams M."/>
            <person name="Peterson D."/>
            <person name="Mcgee K."/>
            <person name="Jones D."/>
            <person name="Wendel J."/>
            <person name="Stelly D."/>
            <person name="Grimwood J."/>
            <person name="Schmutz J."/>
        </authorList>
    </citation>
    <scope>NUCLEOTIDE SEQUENCE [LARGE SCALE GENOMIC DNA]</scope>
    <source>
        <strain evidence="2">1408120.09</strain>
    </source>
</reference>
<evidence type="ECO:0000313" key="2">
    <source>
        <dbReference type="EMBL" id="TYI87649.1"/>
    </source>
</evidence>
<evidence type="ECO:0000256" key="1">
    <source>
        <dbReference type="SAM" id="Phobius"/>
    </source>
</evidence>
<organism evidence="2 3">
    <name type="scientific">Gossypium mustelinum</name>
    <name type="common">Cotton</name>
    <name type="synonym">Gossypium caicoense</name>
    <dbReference type="NCBI Taxonomy" id="34275"/>
    <lineage>
        <taxon>Eukaryota</taxon>
        <taxon>Viridiplantae</taxon>
        <taxon>Streptophyta</taxon>
        <taxon>Embryophyta</taxon>
        <taxon>Tracheophyta</taxon>
        <taxon>Spermatophyta</taxon>
        <taxon>Magnoliopsida</taxon>
        <taxon>eudicotyledons</taxon>
        <taxon>Gunneridae</taxon>
        <taxon>Pentapetalae</taxon>
        <taxon>rosids</taxon>
        <taxon>malvids</taxon>
        <taxon>Malvales</taxon>
        <taxon>Malvaceae</taxon>
        <taxon>Malvoideae</taxon>
        <taxon>Gossypium</taxon>
    </lineage>
</organism>
<proteinExistence type="predicted"/>
<evidence type="ECO:0000313" key="3">
    <source>
        <dbReference type="Proteomes" id="UP000323597"/>
    </source>
</evidence>
<dbReference type="Proteomes" id="UP000323597">
    <property type="component" value="Chromosome D04"/>
</dbReference>
<dbReference type="EMBL" id="CM017652">
    <property type="protein sequence ID" value="TYI87649.1"/>
    <property type="molecule type" value="Genomic_DNA"/>
</dbReference>
<accession>A0A5D2VE58</accession>
<protein>
    <submittedName>
        <fullName evidence="2">Uncharacterized protein</fullName>
    </submittedName>
</protein>
<keyword evidence="1" id="KW-0472">Membrane</keyword>
<keyword evidence="1" id="KW-1133">Transmembrane helix</keyword>
<keyword evidence="1" id="KW-0812">Transmembrane</keyword>
<name>A0A5D2VE58_GOSMU</name>
<dbReference type="AlphaFoldDB" id="A0A5D2VE58"/>
<gene>
    <name evidence="2" type="ORF">E1A91_D04G150000v1</name>
</gene>